<dbReference type="PROSITE" id="PS50076">
    <property type="entry name" value="DNAJ_2"/>
    <property type="match status" value="1"/>
</dbReference>
<evidence type="ECO:0000256" key="1">
    <source>
        <dbReference type="ARBA" id="ARBA00010476"/>
    </source>
</evidence>
<reference evidence="6" key="1">
    <citation type="submission" date="2021-07" db="EMBL/GenBank/DDBJ databases">
        <title>Neiella marina sp. nov., isolated from the intestinal content of sea cucumber Apostichopus japonicus.</title>
        <authorList>
            <person name="Bai X."/>
        </authorList>
    </citation>
    <scope>NUCLEOTIDE SEQUENCE</scope>
    <source>
        <strain evidence="6">126</strain>
    </source>
</reference>
<name>A0ABS7EK53_9GAMM</name>
<evidence type="ECO:0000259" key="5">
    <source>
        <dbReference type="PROSITE" id="PS50076"/>
    </source>
</evidence>
<keyword evidence="7" id="KW-1185">Reference proteome</keyword>
<dbReference type="Pfam" id="PF07743">
    <property type="entry name" value="HSCB_C"/>
    <property type="match status" value="1"/>
</dbReference>
<dbReference type="PANTHER" id="PTHR14021:SF15">
    <property type="entry name" value="IRON-SULFUR CLUSTER CO-CHAPERONE PROTEIN HSCB"/>
    <property type="match status" value="1"/>
</dbReference>
<dbReference type="SMART" id="SM00271">
    <property type="entry name" value="DnaJ"/>
    <property type="match status" value="1"/>
</dbReference>
<dbReference type="InterPro" id="IPR004640">
    <property type="entry name" value="HscB"/>
</dbReference>
<dbReference type="InterPro" id="IPR009073">
    <property type="entry name" value="HscB_oligo_C"/>
</dbReference>
<dbReference type="SUPFAM" id="SSF47144">
    <property type="entry name" value="HSC20 (HSCB), C-terminal oligomerisation domain"/>
    <property type="match status" value="1"/>
</dbReference>
<dbReference type="InterPro" id="IPR036869">
    <property type="entry name" value="J_dom_sf"/>
</dbReference>
<dbReference type="SUPFAM" id="SSF46565">
    <property type="entry name" value="Chaperone J-domain"/>
    <property type="match status" value="1"/>
</dbReference>
<dbReference type="HAMAP" id="MF_00682">
    <property type="entry name" value="HscB"/>
    <property type="match status" value="1"/>
</dbReference>
<dbReference type="Gene3D" id="1.10.287.110">
    <property type="entry name" value="DnaJ domain"/>
    <property type="match status" value="1"/>
</dbReference>
<dbReference type="EMBL" id="JAHZSS010000027">
    <property type="protein sequence ID" value="MBW8192737.1"/>
    <property type="molecule type" value="Genomic_DNA"/>
</dbReference>
<protein>
    <recommendedName>
        <fullName evidence="4">Co-chaperone protein HscB homolog</fullName>
    </recommendedName>
</protein>
<sequence>MNNYFQLFGLTEQFSLDQAALMQTYRDLQKSVHPDHYANQGQQAQRLAVQKSAQINDAYQTLKSPLLRAQYMLLLVGVELKGEQQTLRDPMFLMQQMEWREELDDLKRSQDIDKLEAFSDAISAERAALNSNIASAFDAGEHRQDVQTWANEVRKLSFMDKLLTEIAQAEDALDY</sequence>
<proteinExistence type="inferred from homology"/>
<dbReference type="InterPro" id="IPR036386">
    <property type="entry name" value="HscB_C_sf"/>
</dbReference>
<comment type="caution">
    <text evidence="6">The sequence shown here is derived from an EMBL/GenBank/DDBJ whole genome shotgun (WGS) entry which is preliminary data.</text>
</comment>
<evidence type="ECO:0000256" key="4">
    <source>
        <dbReference type="HAMAP-Rule" id="MF_00682"/>
    </source>
</evidence>
<keyword evidence="2 4" id="KW-0143">Chaperone</keyword>
<gene>
    <name evidence="4 6" type="primary">hscB</name>
    <name evidence="6" type="ORF">K0504_16995</name>
</gene>
<accession>A0ABS7EK53</accession>
<evidence type="ECO:0000256" key="2">
    <source>
        <dbReference type="ARBA" id="ARBA00023186"/>
    </source>
</evidence>
<dbReference type="InterPro" id="IPR001623">
    <property type="entry name" value="DnaJ_domain"/>
</dbReference>
<comment type="function">
    <text evidence="3 4">Co-chaperone involved in the maturation of iron-sulfur cluster-containing proteins. Seems to help targeting proteins to be folded toward HscA.</text>
</comment>
<feature type="domain" description="J" evidence="5">
    <location>
        <begin position="3"/>
        <end position="75"/>
    </location>
</feature>
<dbReference type="NCBIfam" id="NF003449">
    <property type="entry name" value="PRK05014.1"/>
    <property type="match status" value="1"/>
</dbReference>
<evidence type="ECO:0000313" key="7">
    <source>
        <dbReference type="Proteomes" id="UP001166251"/>
    </source>
</evidence>
<dbReference type="NCBIfam" id="TIGR00714">
    <property type="entry name" value="hscB"/>
    <property type="match status" value="1"/>
</dbReference>
<evidence type="ECO:0000256" key="3">
    <source>
        <dbReference type="ARBA" id="ARBA00025596"/>
    </source>
</evidence>
<comment type="subunit">
    <text evidence="4">Interacts with HscA and stimulates its ATPase activity.</text>
</comment>
<dbReference type="Gene3D" id="1.20.1280.20">
    <property type="entry name" value="HscB, C-terminal domain"/>
    <property type="match status" value="1"/>
</dbReference>
<organism evidence="6 7">
    <name type="scientific">Neiella holothuriorum</name>
    <dbReference type="NCBI Taxonomy" id="2870530"/>
    <lineage>
        <taxon>Bacteria</taxon>
        <taxon>Pseudomonadati</taxon>
        <taxon>Pseudomonadota</taxon>
        <taxon>Gammaproteobacteria</taxon>
        <taxon>Alteromonadales</taxon>
        <taxon>Echinimonadaceae</taxon>
        <taxon>Neiella</taxon>
    </lineage>
</organism>
<evidence type="ECO:0000313" key="6">
    <source>
        <dbReference type="EMBL" id="MBW8192737.1"/>
    </source>
</evidence>
<dbReference type="Pfam" id="PF00226">
    <property type="entry name" value="DnaJ"/>
    <property type="match status" value="1"/>
</dbReference>
<dbReference type="CDD" id="cd06257">
    <property type="entry name" value="DnaJ"/>
    <property type="match status" value="1"/>
</dbReference>
<comment type="similarity">
    <text evidence="1 4">Belongs to the HscB family.</text>
</comment>
<dbReference type="PANTHER" id="PTHR14021">
    <property type="entry name" value="IRON-SULFUR CLUSTER CO-CHAPERONE PROTEIN HSCB"/>
    <property type="match status" value="1"/>
</dbReference>
<dbReference type="Proteomes" id="UP001166251">
    <property type="component" value="Unassembled WGS sequence"/>
</dbReference>
<dbReference type="RefSeq" id="WP_220105358.1">
    <property type="nucleotide sequence ID" value="NZ_JAHZSS010000027.1"/>
</dbReference>